<accession>A0ABU4HK40</accession>
<dbReference type="SUPFAM" id="SSF51445">
    <property type="entry name" value="(Trans)glycosidases"/>
    <property type="match status" value="1"/>
</dbReference>
<protein>
    <recommendedName>
        <fullName evidence="4">Asl1-like glycosyl hydrolase catalytic domain-containing protein</fullName>
    </recommendedName>
</protein>
<dbReference type="RefSeq" id="WP_318595897.1">
    <property type="nucleotide sequence ID" value="NZ_JAWSTH010000007.1"/>
</dbReference>
<dbReference type="Gene3D" id="3.20.20.80">
    <property type="entry name" value="Glycosidases"/>
    <property type="match status" value="1"/>
</dbReference>
<evidence type="ECO:0008006" key="4">
    <source>
        <dbReference type="Google" id="ProtNLM"/>
    </source>
</evidence>
<organism evidence="2 3">
    <name type="scientific">Conexibacter stalactiti</name>
    <dbReference type="NCBI Taxonomy" id="1940611"/>
    <lineage>
        <taxon>Bacteria</taxon>
        <taxon>Bacillati</taxon>
        <taxon>Actinomycetota</taxon>
        <taxon>Thermoleophilia</taxon>
        <taxon>Solirubrobacterales</taxon>
        <taxon>Conexibacteraceae</taxon>
        <taxon>Conexibacter</taxon>
    </lineage>
</organism>
<feature type="chain" id="PRO_5046786344" description="Asl1-like glycosyl hydrolase catalytic domain-containing protein" evidence="1">
    <location>
        <begin position="31"/>
        <end position="568"/>
    </location>
</feature>
<evidence type="ECO:0000313" key="3">
    <source>
        <dbReference type="Proteomes" id="UP001284601"/>
    </source>
</evidence>
<dbReference type="InterPro" id="IPR017853">
    <property type="entry name" value="GH"/>
</dbReference>
<reference evidence="3" key="1">
    <citation type="submission" date="2023-07" db="EMBL/GenBank/DDBJ databases">
        <title>Conexibacter stalactiti sp. nov., isolated from stalactites in a lava cave and emended description of the genus Conexibacter.</title>
        <authorList>
            <person name="Lee S.D."/>
        </authorList>
    </citation>
    <scope>NUCLEOTIDE SEQUENCE [LARGE SCALE GENOMIC DNA]</scope>
    <source>
        <strain evidence="3">KCTC 39840</strain>
    </source>
</reference>
<feature type="signal peptide" evidence="1">
    <location>
        <begin position="1"/>
        <end position="30"/>
    </location>
</feature>
<gene>
    <name evidence="2" type="ORF">R7226_04775</name>
</gene>
<comment type="caution">
    <text evidence="2">The sequence shown here is derived from an EMBL/GenBank/DDBJ whole genome shotgun (WGS) entry which is preliminary data.</text>
</comment>
<keyword evidence="1" id="KW-0732">Signal</keyword>
<keyword evidence="3" id="KW-1185">Reference proteome</keyword>
<dbReference type="Proteomes" id="UP001284601">
    <property type="component" value="Unassembled WGS sequence"/>
</dbReference>
<proteinExistence type="predicted"/>
<evidence type="ECO:0000313" key="2">
    <source>
        <dbReference type="EMBL" id="MDW5593637.1"/>
    </source>
</evidence>
<dbReference type="EMBL" id="JAWSTH010000007">
    <property type="protein sequence ID" value="MDW5593637.1"/>
    <property type="molecule type" value="Genomic_DNA"/>
</dbReference>
<name>A0ABU4HK40_9ACTN</name>
<sequence>MASLRRARSCALSVLLLGAVALTWSGSAQATWLTGIADENVATWSPTAVWWSTSLGHVRQMRHITRWDVAQLPTTHPARQATQNWLDSVRSLGKRPLISFGPACGKGAPPCTGPTLDQYEEAVATFRSTFRDVTEFTAWNEPNHHLLSSTGTENNPTANDAQLAAQFWNALDRICGTGATCTVAAGDMLDGDPAGTGFDTYLTTYKNALSRSPSVWALHPYSAINSNNDTKIRSFLAATGGAPVWFTEAGAFYCQPGATEPIGGTPVWGAAVQRNAMWTLRNFALTYAARVQRVYYYHHARSAGVTRACANGWDSGLLGSGDVERAALRIARNGAPIPMLFKDGTWRQRFSYDTANDPNRVVAWGQPGDQPVFGDWDGDGVTTPGIFRNGTWWLTNDPLALDGSRALVFSYGGAGDTAVAGDWNGDGIDTVGVRQGNTFHLSNTNASGPTAYHFSFGDPGNAVVVGNWDGDRGGPYGAGSDGIAIVVGDAWYVKNNLSGSAADTGWFYGGPGDKPVAGDWDGDGQDDPGVFRNIGGRGAWFLGKQGQSANLTGFWSYFADGSETPLTG</sequence>
<evidence type="ECO:0000256" key="1">
    <source>
        <dbReference type="SAM" id="SignalP"/>
    </source>
</evidence>